<keyword evidence="3" id="KW-1185">Reference proteome</keyword>
<dbReference type="EMBL" id="CP060131">
    <property type="protein sequence ID" value="QNG50034.1"/>
    <property type="molecule type" value="Genomic_DNA"/>
</dbReference>
<dbReference type="InterPro" id="IPR002645">
    <property type="entry name" value="STAS_dom"/>
</dbReference>
<dbReference type="Pfam" id="PF13466">
    <property type="entry name" value="STAS_2"/>
    <property type="match status" value="1"/>
</dbReference>
<evidence type="ECO:0000313" key="2">
    <source>
        <dbReference type="EMBL" id="QNG50034.1"/>
    </source>
</evidence>
<dbReference type="KEGG" id="ppel:H6H00_17325"/>
<dbReference type="GO" id="GO:0043856">
    <property type="term" value="F:anti-sigma factor antagonist activity"/>
    <property type="evidence" value="ECO:0007669"/>
    <property type="project" value="TreeGrafter"/>
</dbReference>
<dbReference type="PANTHER" id="PTHR33495:SF2">
    <property type="entry name" value="ANTI-SIGMA FACTOR ANTAGONIST TM_1081-RELATED"/>
    <property type="match status" value="1"/>
</dbReference>
<accession>A0A7G7MB73</accession>
<dbReference type="CDD" id="cd07043">
    <property type="entry name" value="STAS_anti-anti-sigma_factors"/>
    <property type="match status" value="1"/>
</dbReference>
<dbReference type="AlphaFoldDB" id="A0A7G7MB73"/>
<protein>
    <submittedName>
        <fullName evidence="2">STAS domain-containing protein</fullName>
    </submittedName>
</protein>
<dbReference type="PANTHER" id="PTHR33495">
    <property type="entry name" value="ANTI-SIGMA FACTOR ANTAGONIST TM_1081-RELATED-RELATED"/>
    <property type="match status" value="1"/>
</dbReference>
<dbReference type="SUPFAM" id="SSF52091">
    <property type="entry name" value="SpoIIaa-like"/>
    <property type="match status" value="1"/>
</dbReference>
<dbReference type="InterPro" id="IPR058548">
    <property type="entry name" value="MlaB-like_STAS"/>
</dbReference>
<gene>
    <name evidence="2" type="ORF">H6H00_17325</name>
</gene>
<dbReference type="Proteomes" id="UP000515728">
    <property type="component" value="Chromosome"/>
</dbReference>
<dbReference type="PROSITE" id="PS50801">
    <property type="entry name" value="STAS"/>
    <property type="match status" value="1"/>
</dbReference>
<evidence type="ECO:0000313" key="3">
    <source>
        <dbReference type="Proteomes" id="UP000515728"/>
    </source>
</evidence>
<reference evidence="2 3" key="1">
    <citation type="submission" date="2020-08" db="EMBL/GenBank/DDBJ databases">
        <authorList>
            <person name="Mo P."/>
        </authorList>
    </citation>
    <scope>NUCLEOTIDE SEQUENCE [LARGE SCALE GENOMIC DNA]</scope>
    <source>
        <strain evidence="2 3">CGMCC 4.1532</strain>
    </source>
</reference>
<name>A0A7G7MB73_9PSEU</name>
<dbReference type="RefSeq" id="WP_185716796.1">
    <property type="nucleotide sequence ID" value="NZ_BAAAWI010000001.1"/>
</dbReference>
<evidence type="ECO:0000259" key="1">
    <source>
        <dbReference type="PROSITE" id="PS50801"/>
    </source>
</evidence>
<dbReference type="InterPro" id="IPR036513">
    <property type="entry name" value="STAS_dom_sf"/>
</dbReference>
<proteinExistence type="predicted"/>
<sequence>MAQNGGPASTVAVRVVEHAAGVRGIVVTGELDAAEAADVEAAAVGLLTGGTSAVVVDLGGVRYFGSRGLTALLRVQQAAVRSGVGLRVVTGEGNRPVIRPLTITGLDRELAVYPTLAAALGP</sequence>
<dbReference type="Gene3D" id="3.30.750.24">
    <property type="entry name" value="STAS domain"/>
    <property type="match status" value="1"/>
</dbReference>
<feature type="domain" description="STAS" evidence="1">
    <location>
        <begin position="12"/>
        <end position="122"/>
    </location>
</feature>
<organism evidence="2 3">
    <name type="scientific">Pseudonocardia petroleophila</name>
    <dbReference type="NCBI Taxonomy" id="37331"/>
    <lineage>
        <taxon>Bacteria</taxon>
        <taxon>Bacillati</taxon>
        <taxon>Actinomycetota</taxon>
        <taxon>Actinomycetes</taxon>
        <taxon>Pseudonocardiales</taxon>
        <taxon>Pseudonocardiaceae</taxon>
        <taxon>Pseudonocardia</taxon>
    </lineage>
</organism>